<accession>A0AAX1YD44</accession>
<dbReference type="RefSeq" id="WP_203212585.1">
    <property type="nucleotide sequence ID" value="NZ_LR822047.1"/>
</dbReference>
<organism evidence="1 2">
    <name type="scientific">Streptococcus salivarius</name>
    <dbReference type="NCBI Taxonomy" id="1304"/>
    <lineage>
        <taxon>Bacteria</taxon>
        <taxon>Bacillati</taxon>
        <taxon>Bacillota</taxon>
        <taxon>Bacilli</taxon>
        <taxon>Lactobacillales</taxon>
        <taxon>Streptococcaceae</taxon>
        <taxon>Streptococcus</taxon>
    </lineage>
</organism>
<evidence type="ECO:0000313" key="2">
    <source>
        <dbReference type="Proteomes" id="UP000273998"/>
    </source>
</evidence>
<sequence>MNIFLILSIIFVTSYLLLSIWDFLDEEDDTASEEQALAEFLQRRQDIQEAYLIAQKELFKRRKF</sequence>
<dbReference type="AlphaFoldDB" id="A0AAX1YD44"/>
<dbReference type="Proteomes" id="UP000273998">
    <property type="component" value="Unassembled WGS sequence"/>
</dbReference>
<comment type="caution">
    <text evidence="1">The sequence shown here is derived from an EMBL/GenBank/DDBJ whole genome shotgun (WGS) entry which is preliminary data.</text>
</comment>
<evidence type="ECO:0000313" key="1">
    <source>
        <dbReference type="EMBL" id="RSI59268.1"/>
    </source>
</evidence>
<name>A0AAX1YD44_STRSL</name>
<proteinExistence type="predicted"/>
<dbReference type="EMBL" id="RJNF01000004">
    <property type="protein sequence ID" value="RSI59268.1"/>
    <property type="molecule type" value="Genomic_DNA"/>
</dbReference>
<reference evidence="1 2" key="1">
    <citation type="submission" date="2018-11" db="EMBL/GenBank/DDBJ databases">
        <title>Species Designations Belie Phenotypic and Genotypic Heterogeneity in Oral Streptococci.</title>
        <authorList>
            <person name="Velsko I."/>
        </authorList>
    </citation>
    <scope>NUCLEOTIDE SEQUENCE [LARGE SCALE GENOMIC DNA]</scope>
    <source>
        <strain evidence="1 2">BCC42</strain>
    </source>
</reference>
<protein>
    <submittedName>
        <fullName evidence="1">Uncharacterized protein</fullName>
    </submittedName>
</protein>
<gene>
    <name evidence="1" type="ORF">D8867_02105</name>
</gene>